<evidence type="ECO:0000313" key="1">
    <source>
        <dbReference type="EMBL" id="GAA6500446.1"/>
    </source>
</evidence>
<sequence length="74" mass="8462">MYTLGQFREITSHLPDDFEIRIEAMYTPESRGTAPTFEILSSQKTKEVVLLPQAVYISDGTDVLRVDRERNATI</sequence>
<evidence type="ECO:0000313" key="2">
    <source>
        <dbReference type="Proteomes" id="UP001600941"/>
    </source>
</evidence>
<organism evidence="1 2">
    <name type="scientific">Blautia parvula</name>
    <dbReference type="NCBI Taxonomy" id="2877527"/>
    <lineage>
        <taxon>Bacteria</taxon>
        <taxon>Bacillati</taxon>
        <taxon>Bacillota</taxon>
        <taxon>Clostridia</taxon>
        <taxon>Lachnospirales</taxon>
        <taxon>Lachnospiraceae</taxon>
        <taxon>Blautia</taxon>
    </lineage>
</organism>
<accession>A0ABQ0BV80</accession>
<keyword evidence="2" id="KW-1185">Reference proteome</keyword>
<dbReference type="EMBL" id="BAABZQ010000001">
    <property type="protein sequence ID" value="GAA6500446.1"/>
    <property type="molecule type" value="Genomic_DNA"/>
</dbReference>
<name>A0ABQ0BV80_9FIRM</name>
<proteinExistence type="predicted"/>
<comment type="caution">
    <text evidence="1">The sequence shown here is derived from an EMBL/GenBank/DDBJ whole genome shotgun (WGS) entry which is preliminary data.</text>
</comment>
<gene>
    <name evidence="1" type="ORF">K340107D12_32620</name>
</gene>
<dbReference type="Proteomes" id="UP001600941">
    <property type="component" value="Unassembled WGS sequence"/>
</dbReference>
<reference evidence="1 2" key="1">
    <citation type="submission" date="2024-04" db="EMBL/GenBank/DDBJ databases">
        <title>Defined microbial consortia suppress multidrug-resistant proinflammatory Enterobacteriaceae via ecological control.</title>
        <authorList>
            <person name="Furuichi M."/>
            <person name="Kawaguchi T."/>
            <person name="Pust M."/>
            <person name="Yasuma K."/>
            <person name="Plichta D."/>
            <person name="Hasegawa N."/>
            <person name="Ohya T."/>
            <person name="Bhattarai S."/>
            <person name="Sasajima S."/>
            <person name="Aoto Y."/>
            <person name="Tuganbaev T."/>
            <person name="Yaginuma M."/>
            <person name="Ueda M."/>
            <person name="Okahashi N."/>
            <person name="Amafuji K."/>
            <person name="Kiridooshi Y."/>
            <person name="Sugita K."/>
            <person name="Strazar M."/>
            <person name="Skelly A."/>
            <person name="Suda W."/>
            <person name="Hattori M."/>
            <person name="Nakamoto N."/>
            <person name="Caballero S."/>
            <person name="Norman J."/>
            <person name="Olle B."/>
            <person name="Tanoue T."/>
            <person name="Arita M."/>
            <person name="Bucci V."/>
            <person name="Atarashi K."/>
            <person name="Xavier R."/>
            <person name="Honda K."/>
        </authorList>
    </citation>
    <scope>NUCLEOTIDE SEQUENCE [LARGE SCALE GENOMIC DNA]</scope>
    <source>
        <strain evidence="2">k34-0107-D12</strain>
    </source>
</reference>
<protein>
    <submittedName>
        <fullName evidence="1">Uncharacterized protein</fullName>
    </submittedName>
</protein>
<dbReference type="RefSeq" id="WP_390424327.1">
    <property type="nucleotide sequence ID" value="NZ_BAABZQ010000001.1"/>
</dbReference>